<dbReference type="Proteomes" id="UP000199012">
    <property type="component" value="Unassembled WGS sequence"/>
</dbReference>
<feature type="signal peptide" evidence="2">
    <location>
        <begin position="1"/>
        <end position="24"/>
    </location>
</feature>
<dbReference type="Pfam" id="PF10783">
    <property type="entry name" value="DUF2599"/>
    <property type="match status" value="1"/>
</dbReference>
<dbReference type="STRING" id="988821.SAMN05421867_109108"/>
<dbReference type="AlphaFoldDB" id="A0A1I0Z1P7"/>
<evidence type="ECO:0000313" key="4">
    <source>
        <dbReference type="Proteomes" id="UP000199012"/>
    </source>
</evidence>
<dbReference type="PROSITE" id="PS51257">
    <property type="entry name" value="PROKAR_LIPOPROTEIN"/>
    <property type="match status" value="1"/>
</dbReference>
<sequence>MVTPSRAPVALVAAALLLVGGAAACTAGTDGPTSTGTTSTGTGPAASAGPTNGTTGGPSGDLSGGPSAHAAPADAADVRARGTALTAGDVTLAVLPAPGTTLVVEAGPDGSALARLTPGATAARSPVAWLAAPPDRSLVAEDDGTVVVTDAAGGFVAGVAAPGTAPAADGTTSVPGPRGAGVVPGPDGTLAVMLPASPTSTAGTTPAELPLWLAATTVLDARWGDREGGRSLAVTPSAWARVGGAAAAEGVWAQLVAREPEAGTTSMHDQLWCHQLGAPTKATWNLEPWRPEVDTLELLAAGCNPVEQGEG</sequence>
<proteinExistence type="predicted"/>
<accession>A0A1I0Z1P7</accession>
<reference evidence="4" key="1">
    <citation type="submission" date="2016-10" db="EMBL/GenBank/DDBJ databases">
        <authorList>
            <person name="Varghese N."/>
            <person name="Submissions S."/>
        </authorList>
    </citation>
    <scope>NUCLEOTIDE SEQUENCE [LARGE SCALE GENOMIC DNA]</scope>
    <source>
        <strain evidence="4">CGMCC 4.6945</strain>
    </source>
</reference>
<dbReference type="EMBL" id="FOKA01000009">
    <property type="protein sequence ID" value="SFB19312.1"/>
    <property type="molecule type" value="Genomic_DNA"/>
</dbReference>
<keyword evidence="4" id="KW-1185">Reference proteome</keyword>
<name>A0A1I0Z1P7_9CELL</name>
<gene>
    <name evidence="3" type="ORF">SAMN05421867_109108</name>
</gene>
<evidence type="ECO:0008006" key="5">
    <source>
        <dbReference type="Google" id="ProtNLM"/>
    </source>
</evidence>
<evidence type="ECO:0000256" key="1">
    <source>
        <dbReference type="SAM" id="MobiDB-lite"/>
    </source>
</evidence>
<feature type="compositionally biased region" description="Gly residues" evidence="1">
    <location>
        <begin position="54"/>
        <end position="63"/>
    </location>
</feature>
<feature type="region of interest" description="Disordered" evidence="1">
    <location>
        <begin position="29"/>
        <end position="75"/>
    </location>
</feature>
<evidence type="ECO:0000313" key="3">
    <source>
        <dbReference type="EMBL" id="SFB19312.1"/>
    </source>
</evidence>
<protein>
    <recommendedName>
        <fullName evidence="5">DUF2599 domain-containing protein</fullName>
    </recommendedName>
</protein>
<dbReference type="InterPro" id="IPR019719">
    <property type="entry name" value="DUF2599"/>
</dbReference>
<evidence type="ECO:0000256" key="2">
    <source>
        <dbReference type="SAM" id="SignalP"/>
    </source>
</evidence>
<keyword evidence="2" id="KW-0732">Signal</keyword>
<feature type="compositionally biased region" description="Low complexity" evidence="1">
    <location>
        <begin position="29"/>
        <end position="53"/>
    </location>
</feature>
<organism evidence="3 4">
    <name type="scientific">Cellulomonas marina</name>
    <dbReference type="NCBI Taxonomy" id="988821"/>
    <lineage>
        <taxon>Bacteria</taxon>
        <taxon>Bacillati</taxon>
        <taxon>Actinomycetota</taxon>
        <taxon>Actinomycetes</taxon>
        <taxon>Micrococcales</taxon>
        <taxon>Cellulomonadaceae</taxon>
        <taxon>Cellulomonas</taxon>
    </lineage>
</organism>
<feature type="chain" id="PRO_5011435222" description="DUF2599 domain-containing protein" evidence="2">
    <location>
        <begin position="25"/>
        <end position="311"/>
    </location>
</feature>
<feature type="compositionally biased region" description="Low complexity" evidence="1">
    <location>
        <begin position="64"/>
        <end position="75"/>
    </location>
</feature>